<dbReference type="NCBIfam" id="TIGR04131">
    <property type="entry name" value="Bac_Flav_CTERM"/>
    <property type="match status" value="1"/>
</dbReference>
<dbReference type="Pfam" id="PF13585">
    <property type="entry name" value="CHU_C"/>
    <property type="match status" value="1"/>
</dbReference>
<evidence type="ECO:0000259" key="2">
    <source>
        <dbReference type="Pfam" id="PF24346"/>
    </source>
</evidence>
<evidence type="ECO:0000256" key="1">
    <source>
        <dbReference type="SAM" id="MobiDB-lite"/>
    </source>
</evidence>
<feature type="region of interest" description="Disordered" evidence="1">
    <location>
        <begin position="232"/>
        <end position="253"/>
    </location>
</feature>
<evidence type="ECO:0000313" key="4">
    <source>
        <dbReference type="Proteomes" id="UP000184287"/>
    </source>
</evidence>
<dbReference type="InterPro" id="IPR047589">
    <property type="entry name" value="DUF11_rpt"/>
</dbReference>
<dbReference type="Proteomes" id="UP000184287">
    <property type="component" value="Unassembled WGS sequence"/>
</dbReference>
<proteinExistence type="predicted"/>
<feature type="domain" description="DUF7507" evidence="2">
    <location>
        <begin position="9"/>
        <end position="108"/>
    </location>
</feature>
<dbReference type="OrthoDB" id="5726170at2"/>
<sequence>TVTPIDQTSALSLTKTAVVGVHNKIGDIINYNLVVKNTGNVTVTAIAITDANADAGSISPASIASLAPNATANITAKHTVTQADLDRGYVTNIAKADGKDPKGGNVHAESTDPTPIPGAPVDPACPKCTITPIDQKGAVALVKTVTNAGTGENGAFVLGNQIEYTFTVTNIGNVSLKDLVLSDPLLNKAAISIPGILAPGKSVSHVEKYTITAVDIAAGKVTNQAVINATDPKGANVKDQSGTDANNDNPTVITIAKPPVVKDDTKETQQNKPVMIDVQKNDEPGNSDIVPGSTTIITQPKNGTVKVNTDGTVTYTPNPGYTGTDEFTYTVTDKNGQISNPAKVTLTVVPTKPVAIDDTAEIQWNTEVKIPVLGNDKTDAAAFDKGTLEITEQPKHGTVKVNPDGTVTYLPNSGYTGTDTFKYRVKDEYGNWTDIATATITVKGFFIPNVITPNGDGKNDSFVIVGLENYNNADVTIFNRWGNEVYRNNNYKNTWTGEGLNEGTYYYLIRLNSSGKQEVYKGWVLIKR</sequence>
<feature type="compositionally biased region" description="Polar residues" evidence="1">
    <location>
        <begin position="292"/>
        <end position="302"/>
    </location>
</feature>
<dbReference type="InterPro" id="IPR055354">
    <property type="entry name" value="DUF7507"/>
</dbReference>
<dbReference type="AlphaFoldDB" id="A0A1M4X4J3"/>
<name>A0A1M4X4J3_9SPHI</name>
<feature type="region of interest" description="Disordered" evidence="1">
    <location>
        <begin position="94"/>
        <end position="120"/>
    </location>
</feature>
<dbReference type="InterPro" id="IPR026341">
    <property type="entry name" value="T9SS_type_B"/>
</dbReference>
<dbReference type="NCBIfam" id="TIGR01451">
    <property type="entry name" value="B_ant_repeat"/>
    <property type="match status" value="2"/>
</dbReference>
<feature type="region of interest" description="Disordered" evidence="1">
    <location>
        <begin position="280"/>
        <end position="302"/>
    </location>
</feature>
<protein>
    <submittedName>
        <fullName evidence="3">Conserved repeat domain-containing protein/gliding motility-associated C-terminal domain-containing protein</fullName>
    </submittedName>
</protein>
<dbReference type="STRING" id="288992.SAMN04488522_1011492"/>
<accession>A0A1M4X4J3</accession>
<evidence type="ECO:0000313" key="3">
    <source>
        <dbReference type="EMBL" id="SHE88379.1"/>
    </source>
</evidence>
<keyword evidence="4" id="KW-1185">Reference proteome</keyword>
<feature type="compositionally biased region" description="Polar residues" evidence="1">
    <location>
        <begin position="238"/>
        <end position="252"/>
    </location>
</feature>
<dbReference type="Pfam" id="PF17963">
    <property type="entry name" value="Big_9"/>
    <property type="match status" value="2"/>
</dbReference>
<feature type="non-terminal residue" evidence="3">
    <location>
        <position position="1"/>
    </location>
</feature>
<feature type="domain" description="DUF7507" evidence="2">
    <location>
        <begin position="138"/>
        <end position="239"/>
    </location>
</feature>
<dbReference type="Gene3D" id="2.60.40.3440">
    <property type="match status" value="2"/>
</dbReference>
<gene>
    <name evidence="3" type="ORF">SAMN04488522_1011492</name>
</gene>
<organism evidence="3 4">
    <name type="scientific">Pedobacter caeni</name>
    <dbReference type="NCBI Taxonomy" id="288992"/>
    <lineage>
        <taxon>Bacteria</taxon>
        <taxon>Pseudomonadati</taxon>
        <taxon>Bacteroidota</taxon>
        <taxon>Sphingobacteriia</taxon>
        <taxon>Sphingobacteriales</taxon>
        <taxon>Sphingobacteriaceae</taxon>
        <taxon>Pedobacter</taxon>
    </lineage>
</organism>
<dbReference type="Pfam" id="PF24346">
    <property type="entry name" value="DUF7507"/>
    <property type="match status" value="2"/>
</dbReference>
<reference evidence="4" key="1">
    <citation type="submission" date="2016-11" db="EMBL/GenBank/DDBJ databases">
        <authorList>
            <person name="Varghese N."/>
            <person name="Submissions S."/>
        </authorList>
    </citation>
    <scope>NUCLEOTIDE SEQUENCE [LARGE SCALE GENOMIC DNA]</scope>
    <source>
        <strain evidence="4">DSM 16990</strain>
    </source>
</reference>
<dbReference type="EMBL" id="FQUQ01000001">
    <property type="protein sequence ID" value="SHE88379.1"/>
    <property type="molecule type" value="Genomic_DNA"/>
</dbReference>
<dbReference type="RefSeq" id="WP_143166728.1">
    <property type="nucleotide sequence ID" value="NZ_FQUQ01000001.1"/>
</dbReference>